<dbReference type="GeneID" id="30680300"/>
<reference evidence="3 4" key="1">
    <citation type="submission" date="2013-11" db="EMBL/GenBank/DDBJ databases">
        <title>Comparative genomics of Ignicoccus.</title>
        <authorList>
            <person name="Podar M."/>
        </authorList>
    </citation>
    <scope>NUCLEOTIDE SEQUENCE [LARGE SCALE GENOMIC DNA]</scope>
    <source>
        <strain evidence="3 4">DSM 13165</strain>
    </source>
</reference>
<dbReference type="EMBL" id="CP006867">
    <property type="protein sequence ID" value="ALU11770.1"/>
    <property type="molecule type" value="Genomic_DNA"/>
</dbReference>
<name>A0A0U3DWB3_9CREN</name>
<dbReference type="RefSeq" id="WP_075049851.1">
    <property type="nucleotide sequence ID" value="NZ_CP006867.1"/>
</dbReference>
<evidence type="ECO:0000256" key="2">
    <source>
        <dbReference type="HAMAP-Rule" id="MF_00634"/>
    </source>
</evidence>
<proteinExistence type="inferred from homology"/>
<dbReference type="AlphaFoldDB" id="A0A0U3DWB3"/>
<organism evidence="3 4">
    <name type="scientific">Ignicoccus islandicus DSM 13165</name>
    <dbReference type="NCBI Taxonomy" id="940295"/>
    <lineage>
        <taxon>Archaea</taxon>
        <taxon>Thermoproteota</taxon>
        <taxon>Thermoprotei</taxon>
        <taxon>Desulfurococcales</taxon>
        <taxon>Desulfurococcaceae</taxon>
        <taxon>Ignicoccus</taxon>
    </lineage>
</organism>
<dbReference type="GO" id="GO:0005737">
    <property type="term" value="C:cytoplasm"/>
    <property type="evidence" value="ECO:0007669"/>
    <property type="project" value="TreeGrafter"/>
</dbReference>
<dbReference type="Proteomes" id="UP000060778">
    <property type="component" value="Chromosome"/>
</dbReference>
<dbReference type="SMART" id="SM01152">
    <property type="entry name" value="DUF167"/>
    <property type="match status" value="1"/>
</dbReference>
<dbReference type="OrthoDB" id="53248at2157"/>
<evidence type="ECO:0000313" key="4">
    <source>
        <dbReference type="Proteomes" id="UP000060778"/>
    </source>
</evidence>
<dbReference type="NCBIfam" id="TIGR00251">
    <property type="entry name" value="DUF167 family protein"/>
    <property type="match status" value="1"/>
</dbReference>
<dbReference type="PANTHER" id="PTHR13420:SF7">
    <property type="entry name" value="UPF0235 PROTEIN C15ORF40"/>
    <property type="match status" value="1"/>
</dbReference>
<sequence>MEELVKVCVKPNSAKSEVVGWEGDCLVVRVDAPPERGKANKELIKLLKKYFKAKDIEIVKGATSKVKLIRVVK</sequence>
<dbReference type="InterPro" id="IPR036591">
    <property type="entry name" value="YggU-like_sf"/>
</dbReference>
<accession>A0A0U3DWB3</accession>
<dbReference type="PANTHER" id="PTHR13420">
    <property type="entry name" value="UPF0235 PROTEIN C15ORF40"/>
    <property type="match status" value="1"/>
</dbReference>
<dbReference type="STRING" id="940295.EYM_04550"/>
<keyword evidence="4" id="KW-1185">Reference proteome</keyword>
<dbReference type="HAMAP" id="MF_00634">
    <property type="entry name" value="UPF0235"/>
    <property type="match status" value="1"/>
</dbReference>
<gene>
    <name evidence="3" type="ORF">EYM_04550</name>
</gene>
<dbReference type="SUPFAM" id="SSF69786">
    <property type="entry name" value="YggU-like"/>
    <property type="match status" value="1"/>
</dbReference>
<protein>
    <recommendedName>
        <fullName evidence="2">UPF0235 protein EYM_04550</fullName>
    </recommendedName>
</protein>
<dbReference type="Gene3D" id="3.30.1200.10">
    <property type="entry name" value="YggU-like"/>
    <property type="match status" value="1"/>
</dbReference>
<dbReference type="KEGG" id="iis:EYM_04550"/>
<evidence type="ECO:0000256" key="1">
    <source>
        <dbReference type="ARBA" id="ARBA00010364"/>
    </source>
</evidence>
<dbReference type="Pfam" id="PF02594">
    <property type="entry name" value="DUF167"/>
    <property type="match status" value="1"/>
</dbReference>
<evidence type="ECO:0000313" key="3">
    <source>
        <dbReference type="EMBL" id="ALU11770.1"/>
    </source>
</evidence>
<comment type="similarity">
    <text evidence="1 2">Belongs to the UPF0235 family.</text>
</comment>
<dbReference type="InterPro" id="IPR003746">
    <property type="entry name" value="DUF167"/>
</dbReference>